<feature type="transmembrane region" description="Helical" evidence="6">
    <location>
        <begin position="262"/>
        <end position="284"/>
    </location>
</feature>
<evidence type="ECO:0000256" key="6">
    <source>
        <dbReference type="SAM" id="Phobius"/>
    </source>
</evidence>
<dbReference type="GO" id="GO:0016020">
    <property type="term" value="C:membrane"/>
    <property type="evidence" value="ECO:0007669"/>
    <property type="project" value="UniProtKB-SubCell"/>
</dbReference>
<dbReference type="Proteomes" id="UP000075653">
    <property type="component" value="Unassembled WGS sequence"/>
</dbReference>
<accession>A0A149W1N6</accession>
<dbReference type="InterPro" id="IPR004752">
    <property type="entry name" value="AmpG_permease/AT-1"/>
</dbReference>
<dbReference type="PANTHER" id="PTHR12778:SF10">
    <property type="entry name" value="MAJOR FACILITATOR SUPERFAMILY DOMAIN-CONTAINING PROTEIN 3"/>
    <property type="match status" value="1"/>
</dbReference>
<feature type="transmembrane region" description="Helical" evidence="6">
    <location>
        <begin position="144"/>
        <end position="168"/>
    </location>
</feature>
<dbReference type="EMBL" id="LRRD01000001">
    <property type="protein sequence ID" value="KXW59392.1"/>
    <property type="molecule type" value="Genomic_DNA"/>
</dbReference>
<dbReference type="GO" id="GO:0022857">
    <property type="term" value="F:transmembrane transporter activity"/>
    <property type="evidence" value="ECO:0007669"/>
    <property type="project" value="InterPro"/>
</dbReference>
<dbReference type="EMBL" id="CP071137">
    <property type="protein sequence ID" value="QWY78686.1"/>
    <property type="molecule type" value="Genomic_DNA"/>
</dbReference>
<proteinExistence type="predicted"/>
<feature type="transmembrane region" description="Helical" evidence="6">
    <location>
        <begin position="49"/>
        <end position="71"/>
    </location>
</feature>
<feature type="transmembrane region" description="Helical" evidence="6">
    <location>
        <begin position="83"/>
        <end position="103"/>
    </location>
</feature>
<protein>
    <submittedName>
        <fullName evidence="8">MFS transporter</fullName>
    </submittedName>
    <submittedName>
        <fullName evidence="7">Muropeptide transporter</fullName>
    </submittedName>
</protein>
<dbReference type="SUPFAM" id="SSF103473">
    <property type="entry name" value="MFS general substrate transporter"/>
    <property type="match status" value="1"/>
</dbReference>
<keyword evidence="4 6" id="KW-1133">Transmembrane helix</keyword>
<gene>
    <name evidence="7" type="ORF">FEMY_00380</name>
    <name evidence="8" type="ORF">JZL65_06385</name>
</gene>
<evidence type="ECO:0000256" key="3">
    <source>
        <dbReference type="ARBA" id="ARBA00022692"/>
    </source>
</evidence>
<evidence type="ECO:0000256" key="4">
    <source>
        <dbReference type="ARBA" id="ARBA00022989"/>
    </source>
</evidence>
<dbReference type="InterPro" id="IPR036259">
    <property type="entry name" value="MFS_trans_sf"/>
</dbReference>
<dbReference type="AlphaFoldDB" id="A0A8F3DUY8"/>
<feature type="transmembrane region" description="Helical" evidence="6">
    <location>
        <begin position="318"/>
        <end position="342"/>
    </location>
</feature>
<evidence type="ECO:0000313" key="7">
    <source>
        <dbReference type="EMBL" id="KXW59392.1"/>
    </source>
</evidence>
<dbReference type="Pfam" id="PF07690">
    <property type="entry name" value="MFS_1"/>
    <property type="match status" value="1"/>
</dbReference>
<name>A0A8F3DUY8_9PROT</name>
<reference evidence="8" key="2">
    <citation type="submission" date="2021-02" db="EMBL/GenBank/DDBJ databases">
        <title>Comparative genomics of Ferrovum myxofaciens strains, predominant extremophile bacteria forming large biofilm stalactites in acid mine ecosystems.</title>
        <authorList>
            <person name="Burkartova K."/>
            <person name="Ridl J."/>
            <person name="Pajer P."/>
            <person name="Falteisek L."/>
        </authorList>
    </citation>
    <scope>NUCLEOTIDE SEQUENCE</scope>
    <source>
        <strain evidence="8">MI1III</strain>
    </source>
</reference>
<keyword evidence="5 6" id="KW-0472">Membrane</keyword>
<feature type="transmembrane region" description="Helical" evidence="6">
    <location>
        <begin position="381"/>
        <end position="402"/>
    </location>
</feature>
<feature type="transmembrane region" description="Helical" evidence="6">
    <location>
        <begin position="226"/>
        <end position="250"/>
    </location>
</feature>
<dbReference type="PATRIC" id="fig|1789004.3.peg.38"/>
<feature type="transmembrane region" description="Helical" evidence="6">
    <location>
        <begin position="354"/>
        <end position="375"/>
    </location>
</feature>
<organism evidence="7 9">
    <name type="scientific">Ferrovum myxofaciens</name>
    <dbReference type="NCBI Taxonomy" id="416213"/>
    <lineage>
        <taxon>Bacteria</taxon>
        <taxon>Pseudomonadati</taxon>
        <taxon>Pseudomonadota</taxon>
        <taxon>Betaproteobacteria</taxon>
        <taxon>Ferrovales</taxon>
        <taxon>Ferrovaceae</taxon>
        <taxon>Ferrovum</taxon>
    </lineage>
</organism>
<evidence type="ECO:0000313" key="9">
    <source>
        <dbReference type="Proteomes" id="UP000075653"/>
    </source>
</evidence>
<dbReference type="Proteomes" id="UP000683551">
    <property type="component" value="Chromosome"/>
</dbReference>
<dbReference type="OrthoDB" id="9787815at2"/>
<dbReference type="PANTHER" id="PTHR12778">
    <property type="entry name" value="SOLUTE CARRIER FAMILY 33 ACETYL-COA TRANSPORTER -RELATED"/>
    <property type="match status" value="1"/>
</dbReference>
<keyword evidence="9" id="KW-1185">Reference proteome</keyword>
<keyword evidence="3 6" id="KW-0812">Transmembrane</keyword>
<evidence type="ECO:0000256" key="1">
    <source>
        <dbReference type="ARBA" id="ARBA00004141"/>
    </source>
</evidence>
<dbReference type="InterPro" id="IPR011701">
    <property type="entry name" value="MFS"/>
</dbReference>
<reference evidence="7 9" key="1">
    <citation type="submission" date="2016-01" db="EMBL/GenBank/DDBJ databases">
        <title>Genome sequence of the acidophilic iron oxidising Ferrovum strain Z-31.</title>
        <authorList>
            <person name="Poehlein A."/>
            <person name="Ullrich S.R."/>
            <person name="Schloemann M."/>
            <person name="Muehling M."/>
            <person name="Daniel R."/>
        </authorList>
    </citation>
    <scope>NUCLEOTIDE SEQUENCE [LARGE SCALE GENOMIC DNA]</scope>
    <source>
        <strain evidence="7 9">Z-31</strain>
    </source>
</reference>
<keyword evidence="2" id="KW-0813">Transport</keyword>
<feature type="transmembrane region" description="Helical" evidence="6">
    <location>
        <begin position="291"/>
        <end position="312"/>
    </location>
</feature>
<feature type="transmembrane region" description="Helical" evidence="6">
    <location>
        <begin position="109"/>
        <end position="132"/>
    </location>
</feature>
<dbReference type="Gene3D" id="1.20.1250.20">
    <property type="entry name" value="MFS general substrate transporter like domains"/>
    <property type="match status" value="1"/>
</dbReference>
<dbReference type="NCBIfam" id="TIGR00901">
    <property type="entry name" value="2A0125"/>
    <property type="match status" value="1"/>
</dbReference>
<evidence type="ECO:0000256" key="5">
    <source>
        <dbReference type="ARBA" id="ARBA00023136"/>
    </source>
</evidence>
<sequence length="414" mass="43912">MRAGFLKGRDGVRTLGVLLLLGFSSGLPLSLSGATLQARLTMEGVPLTQIGWITLAGLPYTLKFLWAPWLDRFSLPFLGRRRGWILVTQFMTLGLILVLGHTQSSAPPALLASIALGLALASATQDIVVDAYRTDLLPPEARGLGASAAMLGYRLAMLCAGALALVWAAKVGWAGTYDVMALALGVGILGTLWAREPEAPAPVQGSWRETMTGPWQDYFGRPGARALLSLVVLYKLGDALAFALSSVFLLRGLGFGLAEVGSIGKGVGLMATLGGSFVGGMLMLRWGIYRSLWYFGWIQGLATLSFVGLAAWGHHFPAMVGAVFLENFTSGMGTSAFAALLMSLCTPRYSATQFALLSALAAIGRVSMGPVAGWLSEWAGWEVYFLVATVAALPGLGLLWALRRDIRALECKGP</sequence>
<dbReference type="RefSeq" id="WP_051861883.1">
    <property type="nucleotide sequence ID" value="NZ_CP053675.1"/>
</dbReference>
<evidence type="ECO:0000313" key="8">
    <source>
        <dbReference type="EMBL" id="QWY78686.1"/>
    </source>
</evidence>
<accession>A0A8F3DUY8</accession>
<comment type="subcellular location">
    <subcellularLocation>
        <location evidence="1">Membrane</location>
        <topology evidence="1">Multi-pass membrane protein</topology>
    </subcellularLocation>
</comment>
<feature type="transmembrane region" description="Helical" evidence="6">
    <location>
        <begin position="174"/>
        <end position="194"/>
    </location>
</feature>
<evidence type="ECO:0000256" key="2">
    <source>
        <dbReference type="ARBA" id="ARBA00022448"/>
    </source>
</evidence>